<dbReference type="RefSeq" id="WP_394387572.1">
    <property type="nucleotide sequence ID" value="NZ_JBIGIB010000008.1"/>
</dbReference>
<comment type="caution">
    <text evidence="2">The sequence shown here is derived from an EMBL/GenBank/DDBJ whole genome shotgun (WGS) entry which is preliminary data.</text>
</comment>
<evidence type="ECO:0000313" key="2">
    <source>
        <dbReference type="EMBL" id="MFG6469201.1"/>
    </source>
</evidence>
<gene>
    <name evidence="2" type="ORF">ACG01O_21465</name>
</gene>
<sequence>MTRRSSAPPLPASLPATPPSSPVDLHALRRHAVARSLFTPTTLLQAVERLGGFVQADPLRAPARAQDLTLRHRVKGYRAGDLERRYPSLPLQEDFFINYGFVTPALRALMHPRTARRVWDDARWAQGRAVLAEVQRLGDAHPADVDAALGHGAVKNWFGGNSRLSTELLDGLHYRGHLDVVRRDNGTRIYRLSTPPEPHPDPQAAMDAMADVLVQKYAPLPAGSLSQLISMLFNAAHQWQHLRKATLERAKARLAHARVDGVDWYWPADEDPTRGWRIPAQVRLLAPFDPVVWDRRRFELLWGWPYRFEAYTPAPKRVRGHYALPLLWRDDVIGWANASVKGGRLNVECGYVSGQPPADEKFPGALAEEIDRMAVFLGVTA</sequence>
<feature type="compositionally biased region" description="Pro residues" evidence="1">
    <location>
        <begin position="8"/>
        <end position="21"/>
    </location>
</feature>
<dbReference type="InterPro" id="IPR009351">
    <property type="entry name" value="AlkZ-like"/>
</dbReference>
<feature type="region of interest" description="Disordered" evidence="1">
    <location>
        <begin position="1"/>
        <end position="22"/>
    </location>
</feature>
<proteinExistence type="predicted"/>
<dbReference type="PANTHER" id="PTHR30528">
    <property type="entry name" value="CYTOPLASMIC PROTEIN"/>
    <property type="match status" value="1"/>
</dbReference>
<evidence type="ECO:0000256" key="1">
    <source>
        <dbReference type="SAM" id="MobiDB-lite"/>
    </source>
</evidence>
<evidence type="ECO:0000313" key="3">
    <source>
        <dbReference type="Proteomes" id="UP001606303"/>
    </source>
</evidence>
<organism evidence="2 3">
    <name type="scientific">Pelomonas baiyunensis</name>
    <dbReference type="NCBI Taxonomy" id="3299026"/>
    <lineage>
        <taxon>Bacteria</taxon>
        <taxon>Pseudomonadati</taxon>
        <taxon>Pseudomonadota</taxon>
        <taxon>Betaproteobacteria</taxon>
        <taxon>Burkholderiales</taxon>
        <taxon>Sphaerotilaceae</taxon>
        <taxon>Roseateles</taxon>
    </lineage>
</organism>
<protein>
    <submittedName>
        <fullName evidence="2">DNA glycosylase AlkZ-like family protein</fullName>
    </submittedName>
</protein>
<keyword evidence="3" id="KW-1185">Reference proteome</keyword>
<accession>A0ABW7H4M7</accession>
<dbReference type="PANTHER" id="PTHR30528:SF0">
    <property type="entry name" value="CYTOPLASMIC PROTEIN"/>
    <property type="match status" value="1"/>
</dbReference>
<dbReference type="Pfam" id="PF06224">
    <property type="entry name" value="AlkZ-like"/>
    <property type="match status" value="1"/>
</dbReference>
<dbReference type="EMBL" id="JBIGIB010000008">
    <property type="protein sequence ID" value="MFG6469201.1"/>
    <property type="molecule type" value="Genomic_DNA"/>
</dbReference>
<dbReference type="Proteomes" id="UP001606303">
    <property type="component" value="Unassembled WGS sequence"/>
</dbReference>
<reference evidence="2 3" key="1">
    <citation type="submission" date="2024-08" db="EMBL/GenBank/DDBJ databases">
        <authorList>
            <person name="Lu H."/>
        </authorList>
    </citation>
    <scope>NUCLEOTIDE SEQUENCE [LARGE SCALE GENOMIC DNA]</scope>
    <source>
        <strain evidence="2 3">BYS87W</strain>
    </source>
</reference>
<name>A0ABW7H4M7_9BURK</name>